<dbReference type="GO" id="GO:0003755">
    <property type="term" value="F:peptidyl-prolyl cis-trans isomerase activity"/>
    <property type="evidence" value="ECO:0007669"/>
    <property type="project" value="UniProtKB-KW"/>
</dbReference>
<dbReference type="OMA" id="EMEQNCN"/>
<dbReference type="PRINTS" id="PR00153">
    <property type="entry name" value="CSAPPISMRASE"/>
</dbReference>
<dbReference type="InterPro" id="IPR011990">
    <property type="entry name" value="TPR-like_helical_dom_sf"/>
</dbReference>
<dbReference type="InterPro" id="IPR020892">
    <property type="entry name" value="Cyclophilin-type_PPIase_CS"/>
</dbReference>
<feature type="region of interest" description="Disordered" evidence="5">
    <location>
        <begin position="201"/>
        <end position="220"/>
    </location>
</feature>
<dbReference type="GO" id="GO:0006457">
    <property type="term" value="P:protein folding"/>
    <property type="evidence" value="ECO:0007669"/>
    <property type="project" value="InterPro"/>
</dbReference>
<dbReference type="PANTHER" id="PTHR11071:SF561">
    <property type="entry name" value="PEPTIDYL-PROLYL CIS-TRANS ISOMERASE D-RELATED"/>
    <property type="match status" value="1"/>
</dbReference>
<dbReference type="FunCoup" id="G7E5R8">
    <property type="interactions" value="533"/>
</dbReference>
<dbReference type="PROSITE" id="PS00170">
    <property type="entry name" value="CSA_PPIASE_1"/>
    <property type="match status" value="1"/>
</dbReference>
<reference evidence="7 8" key="1">
    <citation type="journal article" date="2011" name="J. Gen. Appl. Microbiol.">
        <title>Draft genome sequencing of the enigmatic basidiomycete Mixia osmundae.</title>
        <authorList>
            <person name="Nishida H."/>
            <person name="Nagatsuka Y."/>
            <person name="Sugiyama J."/>
        </authorList>
    </citation>
    <scope>NUCLEOTIDE SEQUENCE [LARGE SCALE GENOMIC DNA]</scope>
    <source>
        <strain evidence="8">CBS 9802 / IAM 14324 / JCM 22182 / KY 12970</strain>
    </source>
</reference>
<keyword evidence="3" id="KW-0697">Rotamase</keyword>
<feature type="compositionally biased region" description="Basic residues" evidence="5">
    <location>
        <begin position="423"/>
        <end position="432"/>
    </location>
</feature>
<dbReference type="EC" id="5.2.1.8" evidence="2"/>
<dbReference type="eggNOG" id="KOG0546">
    <property type="taxonomic scope" value="Eukaryota"/>
</dbReference>
<dbReference type="FunFam" id="2.40.100.10:FF:000001">
    <property type="entry name" value="Peptidyl-prolyl cis-trans isomerase"/>
    <property type="match status" value="1"/>
</dbReference>
<comment type="caution">
    <text evidence="7">The sequence shown here is derived from an EMBL/GenBank/DDBJ whole genome shotgun (WGS) entry which is preliminary data.</text>
</comment>
<comment type="catalytic activity">
    <reaction evidence="1">
        <text>[protein]-peptidylproline (omega=180) = [protein]-peptidylproline (omega=0)</text>
        <dbReference type="Rhea" id="RHEA:16237"/>
        <dbReference type="Rhea" id="RHEA-COMP:10747"/>
        <dbReference type="Rhea" id="RHEA-COMP:10748"/>
        <dbReference type="ChEBI" id="CHEBI:83833"/>
        <dbReference type="ChEBI" id="CHEBI:83834"/>
        <dbReference type="EC" id="5.2.1.8"/>
    </reaction>
</comment>
<evidence type="ECO:0000313" key="7">
    <source>
        <dbReference type="EMBL" id="GAA98178.1"/>
    </source>
</evidence>
<name>G7E5R8_MIXOS</name>
<dbReference type="Gene3D" id="1.10.150.160">
    <property type="match status" value="1"/>
</dbReference>
<dbReference type="Proteomes" id="UP000009131">
    <property type="component" value="Unassembled WGS sequence"/>
</dbReference>
<reference evidence="7 8" key="2">
    <citation type="journal article" date="2012" name="Open Biol.">
        <title>Characteristics of nucleosomes and linker DNA regions on the genome of the basidiomycete Mixia osmundae revealed by mono- and dinucleosome mapping.</title>
        <authorList>
            <person name="Nishida H."/>
            <person name="Kondo S."/>
            <person name="Matsumoto T."/>
            <person name="Suzuki Y."/>
            <person name="Yoshikawa H."/>
            <person name="Taylor T.D."/>
            <person name="Sugiyama J."/>
        </authorList>
    </citation>
    <scope>NUCLEOTIDE SEQUENCE [LARGE SCALE GENOMIC DNA]</scope>
    <source>
        <strain evidence="8">CBS 9802 / IAM 14324 / JCM 22182 / KY 12970</strain>
    </source>
</reference>
<evidence type="ECO:0000256" key="1">
    <source>
        <dbReference type="ARBA" id="ARBA00000971"/>
    </source>
</evidence>
<evidence type="ECO:0000259" key="6">
    <source>
        <dbReference type="PROSITE" id="PS50072"/>
    </source>
</evidence>
<keyword evidence="8" id="KW-1185">Reference proteome</keyword>
<dbReference type="AlphaFoldDB" id="G7E5R8"/>
<dbReference type="STRING" id="764103.G7E5R8"/>
<dbReference type="RefSeq" id="XP_014569298.1">
    <property type="nucleotide sequence ID" value="XM_014713812.1"/>
</dbReference>
<dbReference type="OrthoDB" id="193499at2759"/>
<dbReference type="PANTHER" id="PTHR11071">
    <property type="entry name" value="PEPTIDYL-PROLYL CIS-TRANS ISOMERASE"/>
    <property type="match status" value="1"/>
</dbReference>
<sequence>MSDAPEDVRAVSELAEVSAPTLTGTTLAPETSATSAKPRPRVYFDITINDGPAGRIAFELFSDVVPKTADNFRQLCTGEKGFGFADSKFHRIIKGFMIQGGDFTRGDGTGGRSIYGEKFEDENFKLTHDKPFLLSMANAGPDTNGSQFFITTSKPAHLDGKHVVFGKVIGGRQVVRMIEDSKTNAQDAPSETIAIAKCGELQPDEPLGTADASQADDTGDQYENVVSDDEHEINKPEVTLEIAQNLKAIGTKLFKTGDFSRAQGKYAKAVTYLDHFGTQLAEPNAELAKGLADTKISCLLNVALMGVKSGAAANVRTGIASCTKVLSLRAEEEDSPKPEDLRWSEHKRSQKVEQGSPKDASREATPDEKTKALYRRGTLRTIVGDFNEALVDLKQAASMSDDPAIARQLETTKAKANAEKQKQRQRMAKMFS</sequence>
<dbReference type="InterPro" id="IPR002130">
    <property type="entry name" value="Cyclophilin-type_PPIase_dom"/>
</dbReference>
<feature type="domain" description="PPIase cyclophilin-type" evidence="6">
    <location>
        <begin position="43"/>
        <end position="200"/>
    </location>
</feature>
<dbReference type="Gene3D" id="1.25.40.10">
    <property type="entry name" value="Tetratricopeptide repeat domain"/>
    <property type="match status" value="1"/>
</dbReference>
<feature type="compositionally biased region" description="Basic and acidic residues" evidence="5">
    <location>
        <begin position="413"/>
        <end position="422"/>
    </location>
</feature>
<accession>G7E5R8</accession>
<dbReference type="HOGENOM" id="CLU_012062_37_0_1"/>
<dbReference type="Gene3D" id="2.40.100.10">
    <property type="entry name" value="Cyclophilin-like"/>
    <property type="match status" value="1"/>
</dbReference>
<feature type="region of interest" description="Disordered" evidence="5">
    <location>
        <begin position="413"/>
        <end position="432"/>
    </location>
</feature>
<keyword evidence="4" id="KW-0413">Isomerase</keyword>
<gene>
    <name evidence="7" type="primary">Mo04861</name>
    <name evidence="7" type="ORF">E5Q_04861</name>
</gene>
<proteinExistence type="predicted"/>
<evidence type="ECO:0000256" key="5">
    <source>
        <dbReference type="SAM" id="MobiDB-lite"/>
    </source>
</evidence>
<evidence type="ECO:0000313" key="8">
    <source>
        <dbReference type="Proteomes" id="UP000009131"/>
    </source>
</evidence>
<evidence type="ECO:0000256" key="2">
    <source>
        <dbReference type="ARBA" id="ARBA00013194"/>
    </source>
</evidence>
<feature type="compositionally biased region" description="Basic and acidic residues" evidence="5">
    <location>
        <begin position="335"/>
        <end position="351"/>
    </location>
</feature>
<evidence type="ECO:0000256" key="3">
    <source>
        <dbReference type="ARBA" id="ARBA00023110"/>
    </source>
</evidence>
<dbReference type="InParanoid" id="G7E5R8"/>
<organism evidence="7 8">
    <name type="scientific">Mixia osmundae (strain CBS 9802 / IAM 14324 / JCM 22182 / KY 12970)</name>
    <dbReference type="NCBI Taxonomy" id="764103"/>
    <lineage>
        <taxon>Eukaryota</taxon>
        <taxon>Fungi</taxon>
        <taxon>Dikarya</taxon>
        <taxon>Basidiomycota</taxon>
        <taxon>Pucciniomycotina</taxon>
        <taxon>Mixiomycetes</taxon>
        <taxon>Mixiales</taxon>
        <taxon>Mixiaceae</taxon>
        <taxon>Mixia</taxon>
    </lineage>
</organism>
<dbReference type="SUPFAM" id="SSF48452">
    <property type="entry name" value="TPR-like"/>
    <property type="match status" value="1"/>
</dbReference>
<dbReference type="InterPro" id="IPR029000">
    <property type="entry name" value="Cyclophilin-like_dom_sf"/>
</dbReference>
<dbReference type="Pfam" id="PF00160">
    <property type="entry name" value="Pro_isomerase"/>
    <property type="match status" value="1"/>
</dbReference>
<dbReference type="GO" id="GO:0005737">
    <property type="term" value="C:cytoplasm"/>
    <property type="evidence" value="ECO:0007669"/>
    <property type="project" value="TreeGrafter"/>
</dbReference>
<evidence type="ECO:0000256" key="4">
    <source>
        <dbReference type="ARBA" id="ARBA00023235"/>
    </source>
</evidence>
<dbReference type="SUPFAM" id="SSF50891">
    <property type="entry name" value="Cyclophilin-like"/>
    <property type="match status" value="1"/>
</dbReference>
<dbReference type="CDD" id="cd01926">
    <property type="entry name" value="cyclophilin_ABH_like"/>
    <property type="match status" value="1"/>
</dbReference>
<dbReference type="PROSITE" id="PS50072">
    <property type="entry name" value="CSA_PPIASE_2"/>
    <property type="match status" value="1"/>
</dbReference>
<feature type="region of interest" description="Disordered" evidence="5">
    <location>
        <begin position="330"/>
        <end position="372"/>
    </location>
</feature>
<protein>
    <recommendedName>
        <fullName evidence="2">peptidylprolyl isomerase</fullName>
        <ecNumber evidence="2">5.2.1.8</ecNumber>
    </recommendedName>
</protein>
<dbReference type="EMBL" id="BABT02000150">
    <property type="protein sequence ID" value="GAA98178.1"/>
    <property type="molecule type" value="Genomic_DNA"/>
</dbReference>
<feature type="compositionally biased region" description="Basic and acidic residues" evidence="5">
    <location>
        <begin position="359"/>
        <end position="371"/>
    </location>
</feature>
<dbReference type="GO" id="GO:0016018">
    <property type="term" value="F:cyclosporin A binding"/>
    <property type="evidence" value="ECO:0007669"/>
    <property type="project" value="TreeGrafter"/>
</dbReference>